<feature type="region of interest" description="Disordered" evidence="3">
    <location>
        <begin position="100"/>
        <end position="227"/>
    </location>
</feature>
<organism evidence="5 6">
    <name type="scientific">Agrocybe pediades</name>
    <dbReference type="NCBI Taxonomy" id="84607"/>
    <lineage>
        <taxon>Eukaryota</taxon>
        <taxon>Fungi</taxon>
        <taxon>Dikarya</taxon>
        <taxon>Basidiomycota</taxon>
        <taxon>Agaricomycotina</taxon>
        <taxon>Agaricomycetes</taxon>
        <taxon>Agaricomycetidae</taxon>
        <taxon>Agaricales</taxon>
        <taxon>Agaricineae</taxon>
        <taxon>Strophariaceae</taxon>
        <taxon>Agrocybe</taxon>
    </lineage>
</organism>
<dbReference type="InterPro" id="IPR000504">
    <property type="entry name" value="RRM_dom"/>
</dbReference>
<feature type="compositionally biased region" description="Low complexity" evidence="3">
    <location>
        <begin position="321"/>
        <end position="343"/>
    </location>
</feature>
<dbReference type="AlphaFoldDB" id="A0A8H4QXT4"/>
<dbReference type="InterPro" id="IPR050502">
    <property type="entry name" value="Euk_RNA-bind_prot"/>
</dbReference>
<dbReference type="Gene3D" id="3.30.70.330">
    <property type="match status" value="2"/>
</dbReference>
<evidence type="ECO:0000256" key="3">
    <source>
        <dbReference type="SAM" id="MobiDB-lite"/>
    </source>
</evidence>
<dbReference type="PANTHER" id="PTHR48025:SF1">
    <property type="entry name" value="RRM DOMAIN-CONTAINING PROTEIN"/>
    <property type="match status" value="1"/>
</dbReference>
<dbReference type="SMART" id="SM00360">
    <property type="entry name" value="RRM"/>
    <property type="match status" value="2"/>
</dbReference>
<feature type="domain" description="RRM" evidence="4">
    <location>
        <begin position="24"/>
        <end position="101"/>
    </location>
</feature>
<proteinExistence type="predicted"/>
<feature type="compositionally biased region" description="Basic residues" evidence="3">
    <location>
        <begin position="112"/>
        <end position="123"/>
    </location>
</feature>
<feature type="compositionally biased region" description="Basic residues" evidence="3">
    <location>
        <begin position="202"/>
        <end position="213"/>
    </location>
</feature>
<dbReference type="EMBL" id="JAACJL010000016">
    <property type="protein sequence ID" value="KAF4619520.1"/>
    <property type="molecule type" value="Genomic_DNA"/>
</dbReference>
<keyword evidence="1 2" id="KW-0694">RNA-binding</keyword>
<protein>
    <recommendedName>
        <fullName evidence="4">RRM domain-containing protein</fullName>
    </recommendedName>
</protein>
<gene>
    <name evidence="5" type="ORF">D9613_005487</name>
</gene>
<dbReference type="GO" id="GO:0003729">
    <property type="term" value="F:mRNA binding"/>
    <property type="evidence" value="ECO:0007669"/>
    <property type="project" value="TreeGrafter"/>
</dbReference>
<dbReference type="GO" id="GO:0005634">
    <property type="term" value="C:nucleus"/>
    <property type="evidence" value="ECO:0007669"/>
    <property type="project" value="TreeGrafter"/>
</dbReference>
<name>A0A8H4QXT4_9AGAR</name>
<feature type="region of interest" description="Disordered" evidence="3">
    <location>
        <begin position="311"/>
        <end position="343"/>
    </location>
</feature>
<feature type="compositionally biased region" description="Basic and acidic residues" evidence="3">
    <location>
        <begin position="100"/>
        <end position="111"/>
    </location>
</feature>
<dbReference type="PROSITE" id="PS50102">
    <property type="entry name" value="RRM"/>
    <property type="match status" value="2"/>
</dbReference>
<feature type="domain" description="RRM" evidence="4">
    <location>
        <begin position="229"/>
        <end position="310"/>
    </location>
</feature>
<evidence type="ECO:0000256" key="1">
    <source>
        <dbReference type="ARBA" id="ARBA00022884"/>
    </source>
</evidence>
<sequence length="343" mass="35088">MSDAQAAPVTENGAPQVAQEEAGFKVFAGNLAYSTTDEGLKAFFAPVASDILSAQVILRGTRSAGYGFVALATAEAAQKAVEALDKKELDGRAVIVELAKPSEQKEQDKKEKKAKRRPGRRGSKAVPGEVSEAEANGEAPKADDAAAPESGEAAKPKKKKKSKSARKAKKAAAAAADGEGAADATASPAAEGEAAPADGSAKKPRARKPKTPRPARPAGEDPAGEPSKTMLFVANLGFNVDDAGLSALFTEAGINVVNARIVRRRWGQPRKSKGYGFVDVGSEEEQQKAIAALEGKEVGGRTIAVKIAVNTPHEEEKTDDAAAAAAAASATDGAAAPAPATTV</sequence>
<evidence type="ECO:0000259" key="4">
    <source>
        <dbReference type="PROSITE" id="PS50102"/>
    </source>
</evidence>
<dbReference type="InterPro" id="IPR035979">
    <property type="entry name" value="RBD_domain_sf"/>
</dbReference>
<feature type="compositionally biased region" description="Basic residues" evidence="3">
    <location>
        <begin position="156"/>
        <end position="170"/>
    </location>
</feature>
<dbReference type="PANTHER" id="PTHR48025">
    <property type="entry name" value="OS02G0815200 PROTEIN"/>
    <property type="match status" value="1"/>
</dbReference>
<reference evidence="5 6" key="1">
    <citation type="submission" date="2019-12" db="EMBL/GenBank/DDBJ databases">
        <authorList>
            <person name="Floudas D."/>
            <person name="Bentzer J."/>
            <person name="Ahren D."/>
            <person name="Johansson T."/>
            <person name="Persson P."/>
            <person name="Tunlid A."/>
        </authorList>
    </citation>
    <scope>NUCLEOTIDE SEQUENCE [LARGE SCALE GENOMIC DNA]</scope>
    <source>
        <strain evidence="5 6">CBS 102.39</strain>
    </source>
</reference>
<dbReference type="Proteomes" id="UP000521872">
    <property type="component" value="Unassembled WGS sequence"/>
</dbReference>
<comment type="caution">
    <text evidence="5">The sequence shown here is derived from an EMBL/GenBank/DDBJ whole genome shotgun (WGS) entry which is preliminary data.</text>
</comment>
<evidence type="ECO:0000313" key="5">
    <source>
        <dbReference type="EMBL" id="KAF4619520.1"/>
    </source>
</evidence>
<dbReference type="SUPFAM" id="SSF54928">
    <property type="entry name" value="RNA-binding domain, RBD"/>
    <property type="match status" value="2"/>
</dbReference>
<dbReference type="Pfam" id="PF00076">
    <property type="entry name" value="RRM_1"/>
    <property type="match status" value="2"/>
</dbReference>
<keyword evidence="6" id="KW-1185">Reference proteome</keyword>
<dbReference type="InterPro" id="IPR012677">
    <property type="entry name" value="Nucleotide-bd_a/b_plait_sf"/>
</dbReference>
<accession>A0A8H4QXT4</accession>
<evidence type="ECO:0000313" key="6">
    <source>
        <dbReference type="Proteomes" id="UP000521872"/>
    </source>
</evidence>
<feature type="compositionally biased region" description="Low complexity" evidence="3">
    <location>
        <begin position="171"/>
        <end position="199"/>
    </location>
</feature>
<evidence type="ECO:0000256" key="2">
    <source>
        <dbReference type="PROSITE-ProRule" id="PRU00176"/>
    </source>
</evidence>